<evidence type="ECO:0000313" key="3">
    <source>
        <dbReference type="Proteomes" id="UP000831963"/>
    </source>
</evidence>
<evidence type="ECO:0000313" key="2">
    <source>
        <dbReference type="EMBL" id="UPL13933.1"/>
    </source>
</evidence>
<dbReference type="PANTHER" id="PTHR22642:SF2">
    <property type="entry name" value="PROTEIN LONG AFTER FAR-RED 3"/>
    <property type="match status" value="1"/>
</dbReference>
<dbReference type="Gene3D" id="2.30.40.10">
    <property type="entry name" value="Urease, subunit C, domain 1"/>
    <property type="match status" value="1"/>
</dbReference>
<dbReference type="Proteomes" id="UP000831963">
    <property type="component" value="Chromosome"/>
</dbReference>
<dbReference type="PANTHER" id="PTHR22642">
    <property type="entry name" value="IMIDAZOLONEPROPIONASE"/>
    <property type="match status" value="1"/>
</dbReference>
<protein>
    <submittedName>
        <fullName evidence="2">Amidohydrolase family protein</fullName>
    </submittedName>
</protein>
<organism evidence="2 3">
    <name type="scientific">Microbacterium galbinum</name>
    <dbReference type="NCBI Taxonomy" id="2851646"/>
    <lineage>
        <taxon>Bacteria</taxon>
        <taxon>Bacillati</taxon>
        <taxon>Actinomycetota</taxon>
        <taxon>Actinomycetes</taxon>
        <taxon>Micrococcales</taxon>
        <taxon>Microbacteriaceae</taxon>
        <taxon>Microbacterium</taxon>
    </lineage>
</organism>
<dbReference type="Pfam" id="PF07969">
    <property type="entry name" value="Amidohydro_3"/>
    <property type="match status" value="1"/>
</dbReference>
<gene>
    <name evidence="2" type="ORF">KV396_05335</name>
</gene>
<dbReference type="InterPro" id="IPR011059">
    <property type="entry name" value="Metal-dep_hydrolase_composite"/>
</dbReference>
<dbReference type="InterPro" id="IPR032466">
    <property type="entry name" value="Metal_Hydrolase"/>
</dbReference>
<proteinExistence type="predicted"/>
<dbReference type="EMBL" id="CP078077">
    <property type="protein sequence ID" value="UPL13933.1"/>
    <property type="molecule type" value="Genomic_DNA"/>
</dbReference>
<feature type="domain" description="Amidohydrolase 3" evidence="1">
    <location>
        <begin position="42"/>
        <end position="485"/>
    </location>
</feature>
<keyword evidence="3" id="KW-1185">Reference proteome</keyword>
<dbReference type="RefSeq" id="WP_247957099.1">
    <property type="nucleotide sequence ID" value="NZ_CP078077.1"/>
</dbReference>
<dbReference type="Gene3D" id="3.10.310.70">
    <property type="match status" value="1"/>
</dbReference>
<reference evidence="2 3" key="1">
    <citation type="submission" date="2021-06" db="EMBL/GenBank/DDBJ databases">
        <title>Genome-based taxonomic framework of Microbacterium strains isolated from marine environment, the description of four new species and reclassification of four preexisting species.</title>
        <authorList>
            <person name="Lee S.D."/>
            <person name="Kim S.-M."/>
            <person name="Byeon Y.-S."/>
            <person name="Yang H.L."/>
            <person name="Kim I.S."/>
        </authorList>
    </citation>
    <scope>NUCLEOTIDE SEQUENCE [LARGE SCALE GENOMIC DNA]</scope>
    <source>
        <strain evidence="2 3">SSW1-36</strain>
    </source>
</reference>
<sequence length="489" mass="52514">MTESLTLRDVRPYDGGEPVDVLVRDGVIAEITPAGTVAPAGEVVDAGGRWIGPGFWDAHVHFTQHVIRRRRLDLTETRTADDVLDIVRRARAEGAPPSDGMLMGYGFRDGLWPVPASLAALEATVSDIPVVLVSGDLHCGWMNRAAAARLGVELDETGLLREGPWIGILHDFDEAAQLPADAYADAASAAAARGVVGIVEYEKTDNIAEWSARTAGGLTSLRTDIAVWPDLLEQVIAAGVRTGDIVDEAGLVTFGRLKVVVDGSLNTRTAWCWDPYPGMDPGHPHACGMESVPIPELRRLLERARGAGIEAAVHAIGDRANTEVLDTFQALDMKGVIEHAQLVRDDDFARFAALGLIASVQPEHAMDDRDVADHHWAGRTGRAFAFGSLHRSGATLRLGSDAPVAPLDPWVSLSAATARSRGDRDAWHPEQRLPLDVALAASVRNSFAVGQPADLVIGDRDPYASDRDELRSMPVAATLLGGRFTHREL</sequence>
<dbReference type="SUPFAM" id="SSF51338">
    <property type="entry name" value="Composite domain of metallo-dependent hydrolases"/>
    <property type="match status" value="1"/>
</dbReference>
<dbReference type="InterPro" id="IPR013108">
    <property type="entry name" value="Amidohydro_3"/>
</dbReference>
<dbReference type="SUPFAM" id="SSF51556">
    <property type="entry name" value="Metallo-dependent hydrolases"/>
    <property type="match status" value="1"/>
</dbReference>
<dbReference type="Gene3D" id="3.20.20.140">
    <property type="entry name" value="Metal-dependent hydrolases"/>
    <property type="match status" value="1"/>
</dbReference>
<accession>A0ABY4IRM1</accession>
<name>A0ABY4IRM1_9MICO</name>
<evidence type="ECO:0000259" key="1">
    <source>
        <dbReference type="Pfam" id="PF07969"/>
    </source>
</evidence>